<comment type="caution">
    <text evidence="2">The sequence shown here is derived from an EMBL/GenBank/DDBJ whole genome shotgun (WGS) entry which is preliminary data.</text>
</comment>
<dbReference type="PROSITE" id="PS50835">
    <property type="entry name" value="IG_LIKE"/>
    <property type="match status" value="1"/>
</dbReference>
<organism evidence="2 3">
    <name type="scientific">Astrephomene gubernaculifera</name>
    <dbReference type="NCBI Taxonomy" id="47775"/>
    <lineage>
        <taxon>Eukaryota</taxon>
        <taxon>Viridiplantae</taxon>
        <taxon>Chlorophyta</taxon>
        <taxon>core chlorophytes</taxon>
        <taxon>Chlorophyceae</taxon>
        <taxon>CS clade</taxon>
        <taxon>Chlamydomonadales</taxon>
        <taxon>Astrephomenaceae</taxon>
        <taxon>Astrephomene</taxon>
    </lineage>
</organism>
<accession>A0AAD3HKM9</accession>
<dbReference type="EMBL" id="BMAR01000007">
    <property type="protein sequence ID" value="GFR44193.1"/>
    <property type="molecule type" value="Genomic_DNA"/>
</dbReference>
<reference evidence="2 3" key="1">
    <citation type="journal article" date="2021" name="Sci. Rep.">
        <title>Genome sequencing of the multicellular alga Astrephomene provides insights into convergent evolution of germ-soma differentiation.</title>
        <authorList>
            <person name="Yamashita S."/>
            <person name="Yamamoto K."/>
            <person name="Matsuzaki R."/>
            <person name="Suzuki S."/>
            <person name="Yamaguchi H."/>
            <person name="Hirooka S."/>
            <person name="Minakuchi Y."/>
            <person name="Miyagishima S."/>
            <person name="Kawachi M."/>
            <person name="Toyoda A."/>
            <person name="Nozaki H."/>
        </authorList>
    </citation>
    <scope>NUCLEOTIDE SEQUENCE [LARGE SCALE GENOMIC DNA]</scope>
    <source>
        <strain evidence="2 3">NIES-4017</strain>
    </source>
</reference>
<dbReference type="InterPro" id="IPR007110">
    <property type="entry name" value="Ig-like_dom"/>
</dbReference>
<protein>
    <recommendedName>
        <fullName evidence="1">Ig-like domain-containing protein</fullName>
    </recommendedName>
</protein>
<proteinExistence type="predicted"/>
<dbReference type="Proteomes" id="UP001054857">
    <property type="component" value="Unassembled WGS sequence"/>
</dbReference>
<name>A0AAD3HKM9_9CHLO</name>
<evidence type="ECO:0000313" key="3">
    <source>
        <dbReference type="Proteomes" id="UP001054857"/>
    </source>
</evidence>
<dbReference type="AlphaFoldDB" id="A0AAD3HKM9"/>
<feature type="domain" description="Ig-like" evidence="1">
    <location>
        <begin position="1"/>
        <end position="82"/>
    </location>
</feature>
<gene>
    <name evidence="2" type="ORF">Agub_g5376</name>
</gene>
<evidence type="ECO:0000313" key="2">
    <source>
        <dbReference type="EMBL" id="GFR44193.1"/>
    </source>
</evidence>
<sequence>MAMSCRMLSVSTTPARAFGWRAAQRCAIAVKVAQPSQPNYEVLFERCISENKLAIERSNSENKLAIERCILENKLSQERTIALVERSFQAGQYILGGLVILNVLVSASAAANDSYISKLLSFLTEQVINH</sequence>
<keyword evidence="3" id="KW-1185">Reference proteome</keyword>
<evidence type="ECO:0000259" key="1">
    <source>
        <dbReference type="PROSITE" id="PS50835"/>
    </source>
</evidence>